<reference evidence="1 2" key="1">
    <citation type="submission" date="2024-04" db="EMBL/GenBank/DDBJ databases">
        <authorList>
            <person name="Fracassetti M."/>
        </authorList>
    </citation>
    <scope>NUCLEOTIDE SEQUENCE [LARGE SCALE GENOMIC DNA]</scope>
</reference>
<organism evidence="1 2">
    <name type="scientific">Linum trigynum</name>
    <dbReference type="NCBI Taxonomy" id="586398"/>
    <lineage>
        <taxon>Eukaryota</taxon>
        <taxon>Viridiplantae</taxon>
        <taxon>Streptophyta</taxon>
        <taxon>Embryophyta</taxon>
        <taxon>Tracheophyta</taxon>
        <taxon>Spermatophyta</taxon>
        <taxon>Magnoliopsida</taxon>
        <taxon>eudicotyledons</taxon>
        <taxon>Gunneridae</taxon>
        <taxon>Pentapetalae</taxon>
        <taxon>rosids</taxon>
        <taxon>fabids</taxon>
        <taxon>Malpighiales</taxon>
        <taxon>Linaceae</taxon>
        <taxon>Linum</taxon>
    </lineage>
</organism>
<evidence type="ECO:0000313" key="1">
    <source>
        <dbReference type="EMBL" id="CAL1399786.1"/>
    </source>
</evidence>
<accession>A0AAV2FN51</accession>
<name>A0AAV2FN51_9ROSI</name>
<sequence>MRGALSSFGARCWGVGSFDSPPSSLKLAGGINRPTFGARIRRRMKPRQRDGRLLRFMEAATLSRTTRRRRDFRGYTGAGHGGVA</sequence>
<protein>
    <submittedName>
        <fullName evidence="1">Uncharacterized protein</fullName>
    </submittedName>
</protein>
<dbReference type="Proteomes" id="UP001497516">
    <property type="component" value="Chromosome 7"/>
</dbReference>
<gene>
    <name evidence="1" type="ORF">LTRI10_LOCUS39956</name>
</gene>
<dbReference type="EMBL" id="OZ034820">
    <property type="protein sequence ID" value="CAL1399786.1"/>
    <property type="molecule type" value="Genomic_DNA"/>
</dbReference>
<dbReference type="AlphaFoldDB" id="A0AAV2FN51"/>
<proteinExistence type="predicted"/>
<evidence type="ECO:0000313" key="2">
    <source>
        <dbReference type="Proteomes" id="UP001497516"/>
    </source>
</evidence>
<keyword evidence="2" id="KW-1185">Reference proteome</keyword>